<keyword evidence="9" id="KW-1185">Reference proteome</keyword>
<feature type="binding site" evidence="7">
    <location>
        <position position="121"/>
    </location>
    <ligand>
        <name>Zn(2+)</name>
        <dbReference type="ChEBI" id="CHEBI:29105"/>
        <note>catalytic</note>
    </ligand>
</feature>
<keyword evidence="6 7" id="KW-0862">Zinc</keyword>
<comment type="similarity">
    <text evidence="1 7">Belongs to the endoribonuclease YbeY family.</text>
</comment>
<evidence type="ECO:0000313" key="8">
    <source>
        <dbReference type="EMBL" id="MXV49779.1"/>
    </source>
</evidence>
<evidence type="ECO:0000313" key="9">
    <source>
        <dbReference type="Proteomes" id="UP000466586"/>
    </source>
</evidence>
<dbReference type="SUPFAM" id="SSF55486">
    <property type="entry name" value="Metalloproteases ('zincins'), catalytic domain"/>
    <property type="match status" value="1"/>
</dbReference>
<keyword evidence="5 7" id="KW-0378">Hydrolase</keyword>
<evidence type="ECO:0000256" key="6">
    <source>
        <dbReference type="ARBA" id="ARBA00022833"/>
    </source>
</evidence>
<keyword evidence="3 7" id="KW-0479">Metal-binding</keyword>
<dbReference type="GO" id="GO:0005737">
    <property type="term" value="C:cytoplasm"/>
    <property type="evidence" value="ECO:0007669"/>
    <property type="project" value="UniProtKB-SubCell"/>
</dbReference>
<feature type="binding site" evidence="7">
    <location>
        <position position="115"/>
    </location>
    <ligand>
        <name>Zn(2+)</name>
        <dbReference type="ChEBI" id="CHEBI:29105"/>
        <note>catalytic</note>
    </ligand>
</feature>
<keyword evidence="7" id="KW-0690">Ribosome biogenesis</keyword>
<comment type="function">
    <text evidence="7">Single strand-specific metallo-endoribonuclease involved in late-stage 70S ribosome quality control and in maturation of the 3' terminus of the 16S rRNA.</text>
</comment>
<dbReference type="GO" id="GO:0004521">
    <property type="term" value="F:RNA endonuclease activity"/>
    <property type="evidence" value="ECO:0007669"/>
    <property type="project" value="UniProtKB-UniRule"/>
</dbReference>
<organism evidence="8 9">
    <name type="scientific">Hufsiella arboris</name>
    <dbReference type="NCBI Taxonomy" id="2695275"/>
    <lineage>
        <taxon>Bacteria</taxon>
        <taxon>Pseudomonadati</taxon>
        <taxon>Bacteroidota</taxon>
        <taxon>Sphingobacteriia</taxon>
        <taxon>Sphingobacteriales</taxon>
        <taxon>Sphingobacteriaceae</taxon>
        <taxon>Hufsiella</taxon>
    </lineage>
</organism>
<name>A0A7K1Y6M8_9SPHI</name>
<dbReference type="InterPro" id="IPR023091">
    <property type="entry name" value="MetalPrtase_cat_dom_sf_prd"/>
</dbReference>
<keyword evidence="4 7" id="KW-0255">Endonuclease</keyword>
<dbReference type="GO" id="GO:0004222">
    <property type="term" value="F:metalloendopeptidase activity"/>
    <property type="evidence" value="ECO:0007669"/>
    <property type="project" value="InterPro"/>
</dbReference>
<comment type="cofactor">
    <cofactor evidence="7">
        <name>Zn(2+)</name>
        <dbReference type="ChEBI" id="CHEBI:29105"/>
    </cofactor>
    <text evidence="7">Binds 1 zinc ion.</text>
</comment>
<dbReference type="HAMAP" id="MF_00009">
    <property type="entry name" value="Endoribonucl_YbeY"/>
    <property type="match status" value="1"/>
</dbReference>
<evidence type="ECO:0000256" key="2">
    <source>
        <dbReference type="ARBA" id="ARBA00022722"/>
    </source>
</evidence>
<dbReference type="PANTHER" id="PTHR46986">
    <property type="entry name" value="ENDORIBONUCLEASE YBEY, CHLOROPLASTIC"/>
    <property type="match status" value="1"/>
</dbReference>
<dbReference type="GO" id="GO:0006364">
    <property type="term" value="P:rRNA processing"/>
    <property type="evidence" value="ECO:0007669"/>
    <property type="project" value="UniProtKB-UniRule"/>
</dbReference>
<evidence type="ECO:0000256" key="5">
    <source>
        <dbReference type="ARBA" id="ARBA00022801"/>
    </source>
</evidence>
<dbReference type="EC" id="3.1.-.-" evidence="7"/>
<gene>
    <name evidence="7 8" type="primary">ybeY</name>
    <name evidence="8" type="ORF">GS399_02270</name>
</gene>
<keyword evidence="7" id="KW-0698">rRNA processing</keyword>
<accession>A0A7K1Y6M8</accession>
<evidence type="ECO:0000256" key="1">
    <source>
        <dbReference type="ARBA" id="ARBA00010875"/>
    </source>
</evidence>
<dbReference type="PANTHER" id="PTHR46986:SF1">
    <property type="entry name" value="ENDORIBONUCLEASE YBEY, CHLOROPLASTIC"/>
    <property type="match status" value="1"/>
</dbReference>
<evidence type="ECO:0000256" key="4">
    <source>
        <dbReference type="ARBA" id="ARBA00022759"/>
    </source>
</evidence>
<dbReference type="AlphaFoldDB" id="A0A7K1Y6M8"/>
<proteinExistence type="inferred from homology"/>
<dbReference type="EMBL" id="WVHT01000001">
    <property type="protein sequence ID" value="MXV49779.1"/>
    <property type="molecule type" value="Genomic_DNA"/>
</dbReference>
<reference evidence="8 9" key="1">
    <citation type="submission" date="2019-11" db="EMBL/GenBank/DDBJ databases">
        <title>Pedobacter sp. HMF7647 Genome sequencing and assembly.</title>
        <authorList>
            <person name="Kang H."/>
            <person name="Kim H."/>
            <person name="Joh K."/>
        </authorList>
    </citation>
    <scope>NUCLEOTIDE SEQUENCE [LARGE SCALE GENOMIC DNA]</scope>
    <source>
        <strain evidence="8 9">HMF7647</strain>
    </source>
</reference>
<dbReference type="NCBIfam" id="TIGR00043">
    <property type="entry name" value="rRNA maturation RNase YbeY"/>
    <property type="match status" value="1"/>
</dbReference>
<dbReference type="Proteomes" id="UP000466586">
    <property type="component" value="Unassembled WGS sequence"/>
</dbReference>
<dbReference type="PROSITE" id="PS01306">
    <property type="entry name" value="UPF0054"/>
    <property type="match status" value="1"/>
</dbReference>
<evidence type="ECO:0000256" key="3">
    <source>
        <dbReference type="ARBA" id="ARBA00022723"/>
    </source>
</evidence>
<comment type="subcellular location">
    <subcellularLocation>
        <location evidence="7">Cytoplasm</location>
    </subcellularLocation>
</comment>
<dbReference type="InterPro" id="IPR002036">
    <property type="entry name" value="YbeY"/>
</dbReference>
<dbReference type="GO" id="GO:0008270">
    <property type="term" value="F:zinc ion binding"/>
    <property type="evidence" value="ECO:0007669"/>
    <property type="project" value="UniProtKB-UniRule"/>
</dbReference>
<keyword evidence="7" id="KW-0963">Cytoplasm</keyword>
<comment type="caution">
    <text evidence="8">The sequence shown here is derived from an EMBL/GenBank/DDBJ whole genome shotgun (WGS) entry which is preliminary data.</text>
</comment>
<dbReference type="Pfam" id="PF02130">
    <property type="entry name" value="YbeY"/>
    <property type="match status" value="1"/>
</dbReference>
<dbReference type="RefSeq" id="WP_160842946.1">
    <property type="nucleotide sequence ID" value="NZ_WVHT01000001.1"/>
</dbReference>
<dbReference type="InterPro" id="IPR020549">
    <property type="entry name" value="YbeY_CS"/>
</dbReference>
<feature type="binding site" evidence="7">
    <location>
        <position position="111"/>
    </location>
    <ligand>
        <name>Zn(2+)</name>
        <dbReference type="ChEBI" id="CHEBI:29105"/>
        <note>catalytic</note>
    </ligand>
</feature>
<keyword evidence="2 7" id="KW-0540">Nuclease</keyword>
<protein>
    <recommendedName>
        <fullName evidence="7">Endoribonuclease YbeY</fullName>
        <ecNumber evidence="7">3.1.-.-</ecNumber>
    </recommendedName>
</protein>
<sequence>MPKSSIQFFSEDIPFILKNKGKIRQWLDTTIRHEGKHTGMLNFIFCSDSYLLNINRQYLNHDTYTDIITFDTSEEKKEISGDIFISIERVKENAVKFGVSEFDEVCRIVIHGTLHLIGYKDKSKADKALMTQKEDQYLSARSSV</sequence>
<dbReference type="Gene3D" id="3.40.390.30">
    <property type="entry name" value="Metalloproteases ('zincins'), catalytic domain"/>
    <property type="match status" value="1"/>
</dbReference>
<evidence type="ECO:0000256" key="7">
    <source>
        <dbReference type="HAMAP-Rule" id="MF_00009"/>
    </source>
</evidence>